<organism evidence="2 3">
    <name type="scientific">Cellulomonas fulva</name>
    <dbReference type="NCBI Taxonomy" id="2835530"/>
    <lineage>
        <taxon>Bacteria</taxon>
        <taxon>Bacillati</taxon>
        <taxon>Actinomycetota</taxon>
        <taxon>Actinomycetes</taxon>
        <taxon>Micrococcales</taxon>
        <taxon>Cellulomonadaceae</taxon>
        <taxon>Cellulomonas</taxon>
    </lineage>
</organism>
<gene>
    <name evidence="2" type="ORF">KIN34_06610</name>
</gene>
<reference evidence="2 3" key="1">
    <citation type="submission" date="2021-05" db="EMBL/GenBank/DDBJ databases">
        <title>Description of Cellulomonas sp. DKR-3 sp. nov.</title>
        <authorList>
            <person name="Dahal R.H."/>
            <person name="Chaudhary D.K."/>
        </authorList>
    </citation>
    <scope>NUCLEOTIDE SEQUENCE [LARGE SCALE GENOMIC DNA]</scope>
    <source>
        <strain evidence="2 3">DKR-3</strain>
    </source>
</reference>
<accession>A0ABS5TXT1</accession>
<sequence length="190" mass="19825">MTGTHPRPQDVAGVVLTPGAGADRDHRTLVALEAALAPLPVLRLHFPNRERGSRAPDRPEVAVAHLRERVEAWADELGVPAARLVLGGRSFGGRMSSLAVAQGQPAAGLLLLSYPLHPPGRPETLRTAHLPEIGVPVLAVSGARDPFGTPDELAQHLAAVAGPLELVVVPGDHSPADPPVVAAVTAWLRP</sequence>
<evidence type="ECO:0000313" key="3">
    <source>
        <dbReference type="Proteomes" id="UP000722125"/>
    </source>
</evidence>
<dbReference type="PANTHER" id="PTHR13136:SF11">
    <property type="entry name" value="TESTIS-EXPRESSED PROTEIN 30"/>
    <property type="match status" value="1"/>
</dbReference>
<dbReference type="SUPFAM" id="SSF53474">
    <property type="entry name" value="alpha/beta-Hydrolases"/>
    <property type="match status" value="1"/>
</dbReference>
<dbReference type="InterPro" id="IPR046879">
    <property type="entry name" value="KANL3/Tex30_Abhydrolase"/>
</dbReference>
<dbReference type="InterPro" id="IPR026555">
    <property type="entry name" value="NSL3/Tex30"/>
</dbReference>
<feature type="domain" description="KANL3/Tex30 alpha/beta hydrolase-like" evidence="1">
    <location>
        <begin position="13"/>
        <end position="174"/>
    </location>
</feature>
<dbReference type="PANTHER" id="PTHR13136">
    <property type="entry name" value="TESTIS DEVELOPMENT PROTEIN PRTD"/>
    <property type="match status" value="1"/>
</dbReference>
<evidence type="ECO:0000259" key="1">
    <source>
        <dbReference type="Pfam" id="PF20408"/>
    </source>
</evidence>
<protein>
    <submittedName>
        <fullName evidence="2">Dienelactone hydrolase</fullName>
    </submittedName>
</protein>
<dbReference type="EMBL" id="JAHBOH010000001">
    <property type="protein sequence ID" value="MBT0993955.1"/>
    <property type="molecule type" value="Genomic_DNA"/>
</dbReference>
<name>A0ABS5TXT1_9CELL</name>
<keyword evidence="2" id="KW-0378">Hydrolase</keyword>
<evidence type="ECO:0000313" key="2">
    <source>
        <dbReference type="EMBL" id="MBT0993955.1"/>
    </source>
</evidence>
<dbReference type="InterPro" id="IPR029058">
    <property type="entry name" value="AB_hydrolase_fold"/>
</dbReference>
<comment type="caution">
    <text evidence="2">The sequence shown here is derived from an EMBL/GenBank/DDBJ whole genome shotgun (WGS) entry which is preliminary data.</text>
</comment>
<dbReference type="Gene3D" id="3.40.50.1820">
    <property type="entry name" value="alpha/beta hydrolase"/>
    <property type="match status" value="1"/>
</dbReference>
<dbReference type="Pfam" id="PF20408">
    <property type="entry name" value="Abhydrolase_11"/>
    <property type="match status" value="1"/>
</dbReference>
<proteinExistence type="predicted"/>
<dbReference type="RefSeq" id="WP_214348356.1">
    <property type="nucleotide sequence ID" value="NZ_JAHBOH010000001.1"/>
</dbReference>
<keyword evidence="3" id="KW-1185">Reference proteome</keyword>
<dbReference type="GO" id="GO:0016787">
    <property type="term" value="F:hydrolase activity"/>
    <property type="evidence" value="ECO:0007669"/>
    <property type="project" value="UniProtKB-KW"/>
</dbReference>
<dbReference type="Proteomes" id="UP000722125">
    <property type="component" value="Unassembled WGS sequence"/>
</dbReference>